<gene>
    <name evidence="3" type="ORF">NBRC116585_00830</name>
</gene>
<name>A0ABP9ZV08_9GAMM</name>
<dbReference type="PANTHER" id="PTHR47691:SF3">
    <property type="entry name" value="HTH-TYPE TRANSCRIPTIONAL REGULATOR RV0890C-RELATED"/>
    <property type="match status" value="1"/>
</dbReference>
<keyword evidence="1" id="KW-0802">TPR repeat</keyword>
<dbReference type="PANTHER" id="PTHR47691">
    <property type="entry name" value="REGULATOR-RELATED"/>
    <property type="match status" value="1"/>
</dbReference>
<evidence type="ECO:0000259" key="2">
    <source>
        <dbReference type="PROSITE" id="PS51534"/>
    </source>
</evidence>
<dbReference type="InterPro" id="IPR035897">
    <property type="entry name" value="Toll_tir_struct_dom_sf"/>
</dbReference>
<dbReference type="InterPro" id="IPR011990">
    <property type="entry name" value="TPR-like_helical_dom_sf"/>
</dbReference>
<dbReference type="PROSITE" id="PS50005">
    <property type="entry name" value="TPR"/>
    <property type="match status" value="1"/>
</dbReference>
<dbReference type="SUPFAM" id="SSF52200">
    <property type="entry name" value="Toll/Interleukin receptor TIR domain"/>
    <property type="match status" value="1"/>
</dbReference>
<dbReference type="SUPFAM" id="SSF52540">
    <property type="entry name" value="P-loop containing nucleoside triphosphate hydrolases"/>
    <property type="match status" value="1"/>
</dbReference>
<dbReference type="SMART" id="SM00028">
    <property type="entry name" value="TPR"/>
    <property type="match status" value="5"/>
</dbReference>
<feature type="repeat" description="TPR" evidence="1">
    <location>
        <begin position="775"/>
        <end position="808"/>
    </location>
</feature>
<feature type="domain" description="SEFIR" evidence="2">
    <location>
        <begin position="6"/>
        <end position="147"/>
    </location>
</feature>
<evidence type="ECO:0000256" key="1">
    <source>
        <dbReference type="PROSITE-ProRule" id="PRU00339"/>
    </source>
</evidence>
<dbReference type="Pfam" id="PF08357">
    <property type="entry name" value="SEFIR"/>
    <property type="match status" value="1"/>
</dbReference>
<protein>
    <recommendedName>
        <fullName evidence="2">SEFIR domain-containing protein</fullName>
    </recommendedName>
</protein>
<dbReference type="Gene3D" id="3.40.50.10140">
    <property type="entry name" value="Toll/interleukin-1 receptor homology (TIR) domain"/>
    <property type="match status" value="1"/>
</dbReference>
<dbReference type="Proteomes" id="UP001481413">
    <property type="component" value="Unassembled WGS sequence"/>
</dbReference>
<accession>A0ABP9ZV08</accession>
<dbReference type="SUPFAM" id="SSF48452">
    <property type="entry name" value="TPR-like"/>
    <property type="match status" value="1"/>
</dbReference>
<evidence type="ECO:0000313" key="3">
    <source>
        <dbReference type="EMBL" id="GAA6143966.1"/>
    </source>
</evidence>
<dbReference type="PROSITE" id="PS51534">
    <property type="entry name" value="SEFIR"/>
    <property type="match status" value="1"/>
</dbReference>
<dbReference type="Gene3D" id="1.25.40.10">
    <property type="entry name" value="Tetratricopeptide repeat domain"/>
    <property type="match status" value="1"/>
</dbReference>
<organism evidence="3 4">
    <name type="scientific">Thalassolituus maritimus</name>
    <dbReference type="NCBI Taxonomy" id="484498"/>
    <lineage>
        <taxon>Bacteria</taxon>
        <taxon>Pseudomonadati</taxon>
        <taxon>Pseudomonadota</taxon>
        <taxon>Gammaproteobacteria</taxon>
        <taxon>Oceanospirillales</taxon>
        <taxon>Oceanospirillaceae</taxon>
        <taxon>Thalassolituus</taxon>
    </lineage>
</organism>
<keyword evidence="4" id="KW-1185">Reference proteome</keyword>
<dbReference type="InterPro" id="IPR027417">
    <property type="entry name" value="P-loop_NTPase"/>
</dbReference>
<reference evidence="3 4" key="1">
    <citation type="submission" date="2024-04" db="EMBL/GenBank/DDBJ databases">
        <title>Draft genome sequence of Thalassolituus maritimus NBRC 116585.</title>
        <authorList>
            <person name="Miyakawa T."/>
            <person name="Kusuya Y."/>
            <person name="Miura T."/>
        </authorList>
    </citation>
    <scope>NUCLEOTIDE SEQUENCE [LARGE SCALE GENOMIC DNA]</scope>
    <source>
        <strain evidence="3 4">5NW40-0001</strain>
    </source>
</reference>
<dbReference type="InterPro" id="IPR019734">
    <property type="entry name" value="TPR_rpt"/>
</dbReference>
<sequence>MEPNSSPTVFISYAHEGDLSKRVLDLAEWLITQGVEVITDHPYENRPPEEGWRTWMQHKAEDSDFVLVVCTERYKNLFERREVVDGGGLGVTWESAIITSDLYLSKLNNSRIYPIIPDDGCHSHVPTVLIDWHNNHRFPSGNDRILSLIKDEIRIPKSDRSMKRLLSGELAGGDDPRLQPREGEIIGRDPEVMEVVAFLTGDSASAAVCGHITGTAGIGKTEVCKAALKQWLSHPSATRAFYIKVRDDASPEVLLDQIAESIDLSTETRVSIKNVVQLSDYLTSGLYYLDNLEGVAEADGGINVLRQLSQIPGVRLLASSRLSLDGVLGKSIELDRLDSSSSTELFLKCWSGKNIPDENEVSTFVEEQLGGHALSITLMARLGRAYSWSRLNELWHEKGTALAAARSAEDQRLDSLGLSLKLTQDALAPVSGALDLWQFAALFPEGFDEDTLSLWESISGFERARLALADYHILNISAERITMLPPVARYALGVNRRVFTLEETTRSQNLAKLGVDSYDIFSTNWISAKKIAYQYFENIIRNSKRERGIDGVFEVKLDAQLVAIEQLMLRDFKSETPEIDIIVKITRDLRDAFNRNTLKGWGILKLVHSWVTDGNVTYTLARMEDRLGNRDEARGLYKKAMQHYTEKGDKFGMASVYVSIGEWWVRAGDINLARIALRKGLELYRNNNFKNGFAHALCTLAEAEIQLGTTEEARELFCDSLKIYEGDNDFEGLGRCHSGLGECYYREKTYDQAIKKHRMALDFYKKIGGRIIGLAYSYRNIGIVLLSMDDPSNALIEFEKSLKLFEEIHIPEEMDFTYGCMVACYFKSYGWPSPELDAFVIKAIGETKRVGLSLSNSYIKENLTACFDGDPGKMESYCESLGCT</sequence>
<dbReference type="Pfam" id="PF13424">
    <property type="entry name" value="TPR_12"/>
    <property type="match status" value="1"/>
</dbReference>
<proteinExistence type="predicted"/>
<comment type="caution">
    <text evidence="3">The sequence shown here is derived from an EMBL/GenBank/DDBJ whole genome shotgun (WGS) entry which is preliminary data.</text>
</comment>
<dbReference type="Gene3D" id="3.40.50.300">
    <property type="entry name" value="P-loop containing nucleotide triphosphate hydrolases"/>
    <property type="match status" value="1"/>
</dbReference>
<dbReference type="RefSeq" id="WP_353292919.1">
    <property type="nucleotide sequence ID" value="NZ_BAABWH010000001.1"/>
</dbReference>
<dbReference type="InterPro" id="IPR013568">
    <property type="entry name" value="SEFIR_dom"/>
</dbReference>
<evidence type="ECO:0000313" key="4">
    <source>
        <dbReference type="Proteomes" id="UP001481413"/>
    </source>
</evidence>
<dbReference type="EMBL" id="BAABWH010000001">
    <property type="protein sequence ID" value="GAA6143966.1"/>
    <property type="molecule type" value="Genomic_DNA"/>
</dbReference>